<proteinExistence type="predicted"/>
<accession>A0A098VTP6</accession>
<dbReference type="SUPFAM" id="SSF103657">
    <property type="entry name" value="BAR/IMD domain-like"/>
    <property type="match status" value="1"/>
</dbReference>
<feature type="compositionally biased region" description="Low complexity" evidence="1">
    <location>
        <begin position="98"/>
        <end position="107"/>
    </location>
</feature>
<dbReference type="Gene3D" id="1.20.1270.60">
    <property type="entry name" value="Arfaptin homology (AH) domain/BAR domain"/>
    <property type="match status" value="1"/>
</dbReference>
<keyword evidence="3" id="KW-1185">Reference proteome</keyword>
<evidence type="ECO:0008006" key="4">
    <source>
        <dbReference type="Google" id="ProtNLM"/>
    </source>
</evidence>
<dbReference type="VEuPathDB" id="MicrosporidiaDB:DI09_18p260"/>
<name>A0A098VTP6_9MICR</name>
<dbReference type="InterPro" id="IPR027267">
    <property type="entry name" value="AH/BAR_dom_sf"/>
</dbReference>
<dbReference type="AlphaFoldDB" id="A0A098VTP6"/>
<reference evidence="2 3" key="1">
    <citation type="submission" date="2014-04" db="EMBL/GenBank/DDBJ databases">
        <title>A new species of microsporidia sheds light on the evolution of extreme parasitism.</title>
        <authorList>
            <person name="Haag K.L."/>
            <person name="James T.Y."/>
            <person name="Larsson R."/>
            <person name="Schaer T.M."/>
            <person name="Refardt D."/>
            <person name="Pombert J.-F."/>
            <person name="Ebert D."/>
        </authorList>
    </citation>
    <scope>NUCLEOTIDE SEQUENCE [LARGE SCALE GENOMIC DNA]</scope>
    <source>
        <strain evidence="2 3">UGP3</strain>
        <tissue evidence="2">Spores</tissue>
    </source>
</reference>
<dbReference type="OrthoDB" id="5549748at2759"/>
<sequence length="271" mass="29920">MVNFNLSDISSRLSVRFGQAKQEKFGSASEHTHLPEDFKEMEQRCDFLKATYEQLMKTHKALAQADDYTTPVGDQVKGVFGKLQEKLASAKIEASAQTASSSSSSFGSPPPSSAMNAQYPTNQHAAAKISLSASQSMENAELGKTLAWYGSLMEDLGDARLLLSQRIQVKARRPLRNVLDVLFEQASSARKEVFLARLSLDSLKRSTEVKPEDLEKVEEEYEASLSKAKASMQAVLESPILISALKDMIEALKQYHRQCLEVLDGASPRSK</sequence>
<dbReference type="InterPro" id="IPR018859">
    <property type="entry name" value="BAR_dom-cont"/>
</dbReference>
<comment type="caution">
    <text evidence="2">The sequence shown here is derived from an EMBL/GenBank/DDBJ whole genome shotgun (WGS) entry which is preliminary data.</text>
</comment>
<dbReference type="Proteomes" id="UP000029725">
    <property type="component" value="Unassembled WGS sequence"/>
</dbReference>
<dbReference type="HOGENOM" id="CLU_1027058_0_0_1"/>
<organism evidence="2 3">
    <name type="scientific">Mitosporidium daphniae</name>
    <dbReference type="NCBI Taxonomy" id="1485682"/>
    <lineage>
        <taxon>Eukaryota</taxon>
        <taxon>Fungi</taxon>
        <taxon>Fungi incertae sedis</taxon>
        <taxon>Microsporidia</taxon>
        <taxon>Mitosporidium</taxon>
    </lineage>
</organism>
<gene>
    <name evidence="2" type="ORF">DI09_18p260</name>
</gene>
<protein>
    <recommendedName>
        <fullName evidence="4">BAR domain-containing protein</fullName>
    </recommendedName>
</protein>
<evidence type="ECO:0000313" key="3">
    <source>
        <dbReference type="Proteomes" id="UP000029725"/>
    </source>
</evidence>
<dbReference type="EMBL" id="JMKJ01000099">
    <property type="protein sequence ID" value="KGG52320.1"/>
    <property type="molecule type" value="Genomic_DNA"/>
</dbReference>
<evidence type="ECO:0000313" key="2">
    <source>
        <dbReference type="EMBL" id="KGG52320.1"/>
    </source>
</evidence>
<dbReference type="Pfam" id="PF10455">
    <property type="entry name" value="BAR_2"/>
    <property type="match status" value="1"/>
</dbReference>
<evidence type="ECO:0000256" key="1">
    <source>
        <dbReference type="SAM" id="MobiDB-lite"/>
    </source>
</evidence>
<dbReference type="RefSeq" id="XP_013238747.1">
    <property type="nucleotide sequence ID" value="XM_013383293.1"/>
</dbReference>
<dbReference type="GeneID" id="25258804"/>
<feature type="region of interest" description="Disordered" evidence="1">
    <location>
        <begin position="98"/>
        <end position="118"/>
    </location>
</feature>